<dbReference type="RefSeq" id="WP_008522461.1">
    <property type="nucleotide sequence ID" value="NZ_CM001376.1"/>
</dbReference>
<evidence type="ECO:0000313" key="2">
    <source>
        <dbReference type="EMBL" id="EHM12667.1"/>
    </source>
</evidence>
<feature type="domain" description="2Fe-2S ferredoxin-type" evidence="1">
    <location>
        <begin position="2"/>
        <end position="90"/>
    </location>
</feature>
<dbReference type="Proteomes" id="UP000003806">
    <property type="component" value="Chromosome"/>
</dbReference>
<gene>
    <name evidence="2" type="ORF">JonanDRAFT_0242</name>
</gene>
<dbReference type="eggNOG" id="COG3894">
    <property type="taxonomic scope" value="Bacteria"/>
</dbReference>
<dbReference type="PANTHER" id="PTHR42895:SF2">
    <property type="entry name" value="IRON-SULFUR CLUSTER PROTEIN"/>
    <property type="match status" value="1"/>
</dbReference>
<evidence type="ECO:0000313" key="3">
    <source>
        <dbReference type="Proteomes" id="UP000003806"/>
    </source>
</evidence>
<dbReference type="Pfam" id="PF00111">
    <property type="entry name" value="Fer2"/>
    <property type="match status" value="1"/>
</dbReference>
<dbReference type="AlphaFoldDB" id="H0UIF9"/>
<dbReference type="Pfam" id="PF17651">
    <property type="entry name" value="Raco_middle"/>
    <property type="match status" value="1"/>
</dbReference>
<dbReference type="HOGENOM" id="CLU_019091_0_0_0"/>
<evidence type="ECO:0000259" key="1">
    <source>
        <dbReference type="PROSITE" id="PS51085"/>
    </source>
</evidence>
<organism evidence="2 3">
    <name type="scientific">Jonquetella anthropi DSM 22815</name>
    <dbReference type="NCBI Taxonomy" id="885272"/>
    <lineage>
        <taxon>Bacteria</taxon>
        <taxon>Thermotogati</taxon>
        <taxon>Synergistota</taxon>
        <taxon>Synergistia</taxon>
        <taxon>Synergistales</taxon>
        <taxon>Dethiosulfovibrionaceae</taxon>
        <taxon>Jonquetella</taxon>
    </lineage>
</organism>
<dbReference type="InterPro" id="IPR001041">
    <property type="entry name" value="2Fe-2S_ferredoxin-type"/>
</dbReference>
<dbReference type="InterPro" id="IPR041414">
    <property type="entry name" value="Raco-like_middle"/>
</dbReference>
<dbReference type="InterPro" id="IPR042259">
    <property type="entry name" value="Raco-like_middle_sf"/>
</dbReference>
<dbReference type="eggNOG" id="COG2871">
    <property type="taxonomic scope" value="Bacteria"/>
</dbReference>
<dbReference type="PANTHER" id="PTHR42895">
    <property type="entry name" value="IRON-SULFUR CLUSTER-BINDING PROTEIN-RELATED"/>
    <property type="match status" value="1"/>
</dbReference>
<dbReference type="SUPFAM" id="SSF54292">
    <property type="entry name" value="2Fe-2S ferredoxin-like"/>
    <property type="match status" value="1"/>
</dbReference>
<dbReference type="Pfam" id="PF14574">
    <property type="entry name" value="RACo_C_ter"/>
    <property type="match status" value="1"/>
</dbReference>
<accession>H0UIF9</accession>
<protein>
    <submittedName>
        <fullName evidence="2">Putative metal-binding protein</fullName>
    </submittedName>
</protein>
<keyword evidence="3" id="KW-1185">Reference proteome</keyword>
<proteinExistence type="predicted"/>
<dbReference type="InterPro" id="IPR052911">
    <property type="entry name" value="Corrinoid_activation_enz"/>
</dbReference>
<dbReference type="InterPro" id="IPR036010">
    <property type="entry name" value="2Fe-2S_ferredoxin-like_sf"/>
</dbReference>
<reference evidence="2 3" key="1">
    <citation type="submission" date="2011-11" db="EMBL/GenBank/DDBJ databases">
        <title>The Noncontiguous Finished genome of Jonquetella anthropi DSM 22815.</title>
        <authorList>
            <consortium name="US DOE Joint Genome Institute (JGI-PGF)"/>
            <person name="Lucas S."/>
            <person name="Copeland A."/>
            <person name="Lapidus A."/>
            <person name="Glavina del Rio T."/>
            <person name="Dalin E."/>
            <person name="Tice H."/>
            <person name="Bruce D."/>
            <person name="Goodwin L."/>
            <person name="Pitluck S."/>
            <person name="Peters L."/>
            <person name="Mikhailova N."/>
            <person name="Held B."/>
            <person name="Kyrpides N."/>
            <person name="Mavromatis K."/>
            <person name="Ivanova N."/>
            <person name="Markowitz V."/>
            <person name="Cheng J.-F."/>
            <person name="Hugenholtz P."/>
            <person name="Woyke T."/>
            <person name="Wu D."/>
            <person name="Gronow S."/>
            <person name="Wellnitz S."/>
            <person name="Brambilla E."/>
            <person name="Klenk H.-P."/>
            <person name="Eisen J.A."/>
        </authorList>
    </citation>
    <scope>NUCLEOTIDE SEQUENCE [LARGE SCALE GENOMIC DNA]</scope>
    <source>
        <strain evidence="2 3">DSM 22815</strain>
    </source>
</reference>
<dbReference type="OrthoDB" id="9810588at2"/>
<dbReference type="STRING" id="885272.JonanDRAFT_0242"/>
<dbReference type="Gene3D" id="3.10.20.30">
    <property type="match status" value="1"/>
</dbReference>
<dbReference type="PROSITE" id="PS51085">
    <property type="entry name" value="2FE2S_FER_2"/>
    <property type="match status" value="1"/>
</dbReference>
<name>H0UIF9_9BACT</name>
<dbReference type="InterPro" id="IPR027980">
    <property type="entry name" value="RACo_C"/>
</dbReference>
<dbReference type="Gene3D" id="3.30.420.480">
    <property type="entry name" value="Domain of unknown function (DUF4445)"/>
    <property type="match status" value="1"/>
</dbReference>
<dbReference type="CDD" id="cd00207">
    <property type="entry name" value="fer2"/>
    <property type="match status" value="1"/>
</dbReference>
<sequence length="591" mass="63564">MPKLLVHRANEQRSIEYAPGESLLHILLAHEVYIENPCNGRGSCGKCGVIIRGAEYERSADEKRFDTGSKRLACMIYPKDDLEVFLDGETEKSSGFVNAKELPDVPYVPFVSLKTCPVEPPGLRERTSWKEMLEAAFGPFGHELLYGLELRGGDYTAVYAGDRAIAIRPGRHEENYSVAVDIGTTTVQLILVDTARKRIAASRAFVNPQKDFGLDVITRISYISEHPDGIDRLSSAIRKSISKAVAEMAAEAKVDLDDIYEIVVSANTAMEHIFMAVPPDSIGRAPYAPVFKDEILQAASFAGLQAGKFTRLYVLPSVSAYIGADIVSGALATDIDERPGNVLFIDIGTNGEIILKQGAGMIATSCAAGPALEGMNISCGMRAQEGAVQDVVLNEATGEFSLDVIGGGEPKGICGSGLLGAIAEMLRVGLVDKNGRMVKESAMAPDDVRRGWLGERGGKAALCLGDAAFVTKSDIRSVQLSKTAILSGVVALLENAGLTAGEVGEYIVAGQFGKHLTEDMLVRTGLLPQEARGRITYAGNTSMKGALKVILNGPMRKKLSELSKEIEFLELSTVEGYDKLFVRTSYFPSEE</sequence>
<dbReference type="GO" id="GO:0051536">
    <property type="term" value="F:iron-sulfur cluster binding"/>
    <property type="evidence" value="ECO:0007669"/>
    <property type="project" value="InterPro"/>
</dbReference>
<dbReference type="InterPro" id="IPR012675">
    <property type="entry name" value="Beta-grasp_dom_sf"/>
</dbReference>
<dbReference type="EMBL" id="CM001376">
    <property type="protein sequence ID" value="EHM12667.1"/>
    <property type="molecule type" value="Genomic_DNA"/>
</dbReference>